<dbReference type="PROSITE" id="PS00061">
    <property type="entry name" value="ADH_SHORT"/>
    <property type="match status" value="1"/>
</dbReference>
<evidence type="ECO:0000313" key="5">
    <source>
        <dbReference type="Proteomes" id="UP000029734"/>
    </source>
</evidence>
<dbReference type="AlphaFoldDB" id="A0A098MBX0"/>
<dbReference type="SUPFAM" id="SSF51735">
    <property type="entry name" value="NAD(P)-binding Rossmann-fold domains"/>
    <property type="match status" value="1"/>
</dbReference>
<organism evidence="4 5">
    <name type="scientific">Paenibacillus wynnii</name>
    <dbReference type="NCBI Taxonomy" id="268407"/>
    <lineage>
        <taxon>Bacteria</taxon>
        <taxon>Bacillati</taxon>
        <taxon>Bacillota</taxon>
        <taxon>Bacilli</taxon>
        <taxon>Bacillales</taxon>
        <taxon>Paenibacillaceae</taxon>
        <taxon>Paenibacillus</taxon>
    </lineage>
</organism>
<dbReference type="PANTHER" id="PTHR42879:SF2">
    <property type="entry name" value="3-OXOACYL-[ACYL-CARRIER-PROTEIN] REDUCTASE FABG"/>
    <property type="match status" value="1"/>
</dbReference>
<dbReference type="OrthoDB" id="9803333at2"/>
<reference evidence="4 5" key="1">
    <citation type="submission" date="2014-08" db="EMBL/GenBank/DDBJ databases">
        <authorList>
            <person name="den Bakker H.C."/>
        </authorList>
    </citation>
    <scope>NUCLEOTIDE SEQUENCE [LARGE SCALE GENOMIC DNA]</scope>
    <source>
        <strain evidence="4 5">DSM 18334</strain>
    </source>
</reference>
<dbReference type="Proteomes" id="UP000029734">
    <property type="component" value="Unassembled WGS sequence"/>
</dbReference>
<dbReference type="InterPro" id="IPR020904">
    <property type="entry name" value="Sc_DH/Rdtase_CS"/>
</dbReference>
<dbReference type="RefSeq" id="WP_036649594.1">
    <property type="nucleotide sequence ID" value="NZ_JQCR01000002.1"/>
</dbReference>
<dbReference type="eggNOG" id="COG1028">
    <property type="taxonomic scope" value="Bacteria"/>
</dbReference>
<evidence type="ECO:0000313" key="4">
    <source>
        <dbReference type="EMBL" id="KGE19047.1"/>
    </source>
</evidence>
<dbReference type="EMBL" id="JQCR01000002">
    <property type="protein sequence ID" value="KGE19047.1"/>
    <property type="molecule type" value="Genomic_DNA"/>
</dbReference>
<protein>
    <submittedName>
        <fullName evidence="4">Sorbitol-6-phosphate 2-dehydrogenase</fullName>
        <ecNumber evidence="4">1.1.1.140</ecNumber>
    </submittedName>
</protein>
<dbReference type="GO" id="GO:0008206">
    <property type="term" value="P:bile acid metabolic process"/>
    <property type="evidence" value="ECO:0007669"/>
    <property type="project" value="UniProtKB-ARBA"/>
</dbReference>
<dbReference type="InterPro" id="IPR002347">
    <property type="entry name" value="SDR_fam"/>
</dbReference>
<dbReference type="PRINTS" id="PR00081">
    <property type="entry name" value="GDHRDH"/>
</dbReference>
<dbReference type="InterPro" id="IPR050259">
    <property type="entry name" value="SDR"/>
</dbReference>
<name>A0A098MBX0_9BACL</name>
<evidence type="ECO:0000256" key="1">
    <source>
        <dbReference type="ARBA" id="ARBA00006484"/>
    </source>
</evidence>
<gene>
    <name evidence="4" type="ORF">PWYN_06555</name>
</gene>
<dbReference type="PRINTS" id="PR00080">
    <property type="entry name" value="SDRFAMILY"/>
</dbReference>
<evidence type="ECO:0000256" key="3">
    <source>
        <dbReference type="RuleBase" id="RU000363"/>
    </source>
</evidence>
<dbReference type="EC" id="1.1.1.140" evidence="4"/>
<dbReference type="Gene3D" id="3.40.50.720">
    <property type="entry name" value="NAD(P)-binding Rossmann-like Domain"/>
    <property type="match status" value="1"/>
</dbReference>
<evidence type="ECO:0000256" key="2">
    <source>
        <dbReference type="ARBA" id="ARBA00023002"/>
    </source>
</evidence>
<reference evidence="4 5" key="2">
    <citation type="submission" date="2014-10" db="EMBL/GenBank/DDBJ databases">
        <title>Comparative genomics of the Paenibacillus odorifer group.</title>
        <authorList>
            <person name="Tsai Y.-C."/>
            <person name="Martin N."/>
            <person name="Korlach J."/>
            <person name="Wiedmann M."/>
        </authorList>
    </citation>
    <scope>NUCLEOTIDE SEQUENCE [LARGE SCALE GENOMIC DNA]</scope>
    <source>
        <strain evidence="4 5">DSM 18334</strain>
    </source>
</reference>
<proteinExistence type="inferred from homology"/>
<keyword evidence="5" id="KW-1185">Reference proteome</keyword>
<comment type="caution">
    <text evidence="4">The sequence shown here is derived from an EMBL/GenBank/DDBJ whole genome shotgun (WGS) entry which is preliminary data.</text>
</comment>
<dbReference type="NCBIfam" id="NF009050">
    <property type="entry name" value="PRK12384.1"/>
    <property type="match status" value="1"/>
</dbReference>
<dbReference type="PANTHER" id="PTHR42879">
    <property type="entry name" value="3-OXOACYL-(ACYL-CARRIER-PROTEIN) REDUCTASE"/>
    <property type="match status" value="1"/>
</dbReference>
<dbReference type="FunFam" id="3.40.50.720:FF:000084">
    <property type="entry name" value="Short-chain dehydrogenase reductase"/>
    <property type="match status" value="1"/>
</dbReference>
<sequence>MSGNKVAIIAGGGQSLGEALSHSLAVEGYDIIVADLICENAERVASDIRGQHNVKALAVGVDLTQEDEVAEMVRQTVEAFGRIDLLVYVAGFAKSIKITDFGLKDWTTSIDVNLTGYFLCSREVSKIMIEQGGGNIIQINSKSGKVGSKHNSGYSASKFGGVGLTQSLALDLAEHNIRVNAIMPGNLLSSPMFQSLLPQYAKKLGIAENEVEQYYTDKVPLKRGCTYDDIANAVIFYASDKAAYMTGQAINVTGGQVMH</sequence>
<keyword evidence="2 4" id="KW-0560">Oxidoreductase</keyword>
<dbReference type="STRING" id="268407.PWYN_06555"/>
<dbReference type="GO" id="GO:0009010">
    <property type="term" value="F:sorbitol-6-phosphate 2-dehydrogenase activity"/>
    <property type="evidence" value="ECO:0007669"/>
    <property type="project" value="UniProtKB-EC"/>
</dbReference>
<dbReference type="InterPro" id="IPR036291">
    <property type="entry name" value="NAD(P)-bd_dom_sf"/>
</dbReference>
<accession>A0A098MBX0</accession>
<dbReference type="Pfam" id="PF00106">
    <property type="entry name" value="adh_short"/>
    <property type="match status" value="1"/>
</dbReference>
<comment type="similarity">
    <text evidence="1 3">Belongs to the short-chain dehydrogenases/reductases (SDR) family.</text>
</comment>